<dbReference type="Pfam" id="PF04397">
    <property type="entry name" value="LytTR"/>
    <property type="match status" value="1"/>
</dbReference>
<accession>A0A850R7Q8</accession>
<evidence type="ECO:0000313" key="3">
    <source>
        <dbReference type="Proteomes" id="UP000563523"/>
    </source>
</evidence>
<dbReference type="InterPro" id="IPR007492">
    <property type="entry name" value="LytTR_DNA-bd_dom"/>
</dbReference>
<gene>
    <name evidence="2" type="ORF">HU830_05220</name>
</gene>
<comment type="caution">
    <text evidence="2">The sequence shown here is derived from an EMBL/GenBank/DDBJ whole genome shotgun (WGS) entry which is preliminary data.</text>
</comment>
<dbReference type="AlphaFoldDB" id="A0A850R7Q8"/>
<dbReference type="SMART" id="SM00850">
    <property type="entry name" value="LytTR"/>
    <property type="match status" value="1"/>
</dbReference>
<dbReference type="GO" id="GO:0000156">
    <property type="term" value="F:phosphorelay response regulator activity"/>
    <property type="evidence" value="ECO:0007669"/>
    <property type="project" value="InterPro"/>
</dbReference>
<organism evidence="2 3">
    <name type="scientific">Bombilactobacillus apium</name>
    <dbReference type="NCBI Taxonomy" id="2675299"/>
    <lineage>
        <taxon>Bacteria</taxon>
        <taxon>Bacillati</taxon>
        <taxon>Bacillota</taxon>
        <taxon>Bacilli</taxon>
        <taxon>Lactobacillales</taxon>
        <taxon>Lactobacillaceae</taxon>
        <taxon>Bombilactobacillus</taxon>
    </lineage>
</organism>
<feature type="domain" description="HTH LytTR-type" evidence="1">
    <location>
        <begin position="44"/>
        <end position="147"/>
    </location>
</feature>
<dbReference type="Gene3D" id="2.40.50.1020">
    <property type="entry name" value="LytTr DNA-binding domain"/>
    <property type="match status" value="1"/>
</dbReference>
<name>A0A850R7Q8_9LACO</name>
<sequence>MKVEIEVNSVLKQTQVVIQTPQIDAQVQQIAQNLQELSVSREKLLFYQGDREYYLAVQEILFFETFARQVQAHTGEQAYQTRLHLYQLEELLPSTFMRVSKSTILNLQAIYSLEHTMGQTRITFQNTPKEVFVSRKYYQQVRQYLTGGESL</sequence>
<reference evidence="2 3" key="1">
    <citation type="submission" date="2020-06" db="EMBL/GenBank/DDBJ databases">
        <authorList>
            <person name="Kang J."/>
        </authorList>
    </citation>
    <scope>NUCLEOTIDE SEQUENCE [LARGE SCALE GENOMIC DNA]</scope>
    <source>
        <strain evidence="2 3">DCY120</strain>
    </source>
</reference>
<dbReference type="PANTHER" id="PTHR37299:SF4">
    <property type="entry name" value="TRANSCRIPTIONAL REGULATOR"/>
    <property type="match status" value="1"/>
</dbReference>
<evidence type="ECO:0000313" key="2">
    <source>
        <dbReference type="EMBL" id="NVY96565.1"/>
    </source>
</evidence>
<dbReference type="EMBL" id="JABZEC010000004">
    <property type="protein sequence ID" value="NVY96565.1"/>
    <property type="molecule type" value="Genomic_DNA"/>
</dbReference>
<evidence type="ECO:0000259" key="1">
    <source>
        <dbReference type="PROSITE" id="PS50930"/>
    </source>
</evidence>
<protein>
    <submittedName>
        <fullName evidence="2">LytTR family transcriptional regulator</fullName>
    </submittedName>
</protein>
<dbReference type="PROSITE" id="PS50930">
    <property type="entry name" value="HTH_LYTTR"/>
    <property type="match status" value="1"/>
</dbReference>
<dbReference type="RefSeq" id="WP_176942731.1">
    <property type="nucleotide sequence ID" value="NZ_JABZEC010000004.1"/>
</dbReference>
<dbReference type="PANTHER" id="PTHR37299">
    <property type="entry name" value="TRANSCRIPTIONAL REGULATOR-RELATED"/>
    <property type="match status" value="1"/>
</dbReference>
<dbReference type="GO" id="GO:0003677">
    <property type="term" value="F:DNA binding"/>
    <property type="evidence" value="ECO:0007669"/>
    <property type="project" value="InterPro"/>
</dbReference>
<proteinExistence type="predicted"/>
<dbReference type="Proteomes" id="UP000563523">
    <property type="component" value="Unassembled WGS sequence"/>
</dbReference>
<keyword evidence="3" id="KW-1185">Reference proteome</keyword>
<dbReference type="InterPro" id="IPR046947">
    <property type="entry name" value="LytR-like"/>
</dbReference>